<evidence type="ECO:0000313" key="19">
    <source>
        <dbReference type="Proteomes" id="UP000249402"/>
    </source>
</evidence>
<dbReference type="RefSeq" id="XP_025576688.1">
    <property type="nucleotide sequence ID" value="XM_025719130.1"/>
</dbReference>
<comment type="catalytic activity">
    <reaction evidence="13 14">
        <text>ATP + H2O = ADP + phosphate + H(+)</text>
        <dbReference type="Rhea" id="RHEA:13065"/>
        <dbReference type="ChEBI" id="CHEBI:15377"/>
        <dbReference type="ChEBI" id="CHEBI:15378"/>
        <dbReference type="ChEBI" id="CHEBI:30616"/>
        <dbReference type="ChEBI" id="CHEBI:43474"/>
        <dbReference type="ChEBI" id="CHEBI:456216"/>
        <dbReference type="EC" id="3.6.4.12"/>
    </reaction>
</comment>
<dbReference type="VEuPathDB" id="FungiDB:BO80DRAFT_423782"/>
<dbReference type="GO" id="GO:0043138">
    <property type="term" value="F:3'-5' DNA helicase activity"/>
    <property type="evidence" value="ECO:0007669"/>
    <property type="project" value="InterPro"/>
</dbReference>
<evidence type="ECO:0000256" key="11">
    <source>
        <dbReference type="ARBA" id="ARBA00023204"/>
    </source>
</evidence>
<keyword evidence="12" id="KW-0539">Nucleus</keyword>
<comment type="function">
    <text evidence="1 14">ATP-dependent DNA helicase involved in DNA damage repair by homologous recombination and in genome maintenance. Capable of unwinding D-loops. Plays a role in limiting crossover recombinants during mitotic DNA double-strand break (DSB) repair. Component of a FANCM-MHF complex which promotes gene conversion at blocked replication forks, probably by reversal of the stalled fork.</text>
</comment>
<comment type="subunit">
    <text evidence="4 14">Interacts with the MHF histone-fold complex to form the FANCM-MHF complex.</text>
</comment>
<dbReference type="EC" id="3.6.4.12" evidence="14"/>
<dbReference type="InterPro" id="IPR001650">
    <property type="entry name" value="Helicase_C-like"/>
</dbReference>
<dbReference type="GO" id="GO:0005634">
    <property type="term" value="C:nucleus"/>
    <property type="evidence" value="ECO:0007669"/>
    <property type="project" value="UniProtKB-SubCell"/>
</dbReference>
<dbReference type="GO" id="GO:0016887">
    <property type="term" value="F:ATP hydrolysis activity"/>
    <property type="evidence" value="ECO:0007669"/>
    <property type="project" value="RHEA"/>
</dbReference>
<evidence type="ECO:0000256" key="12">
    <source>
        <dbReference type="ARBA" id="ARBA00023242"/>
    </source>
</evidence>
<sequence>MSGLDGGSSDYFDDDLADFVVDRPSDAAGSPTDPDTPPPAKRRRLRAEGNASEGLQSHQKHRTGNSDGFESGPSSDLFVDQNDDELPSPQQESYYFQDDQDRDARSKYKVFAPKNRNLQENIFVTQLTQPPSPPEMLRGPRWKKPDRGLPPRTTTALPVNQRRGSGAGAGNENDEYDDDEELKAAIEASIQSFEEESSRPAPSLPVHPSPRPAVPAARQPSTATDTSNDLFDDIPDDAFDSDLSLSPPPVTQSRPAARSFTQSTNRPLGIRQTTLFDLAARNPENQPPRGEQVYAPPEKSEPPTQHKLNQDALGTWVYPTNLGKTRDYQFNIAQKGLFHNLLVALPTGLGKTFIAATIMLNWFRWTQDAQIVFVAPTKPLVSQQISACFGIAGIPRSQTTMLTGEAAPGIRAEEWKAKRVFFMTPQTLVNDLKTGIADPKRIVLVVVDEAHRATGGYAYVEVVKFLRRYNQSFRVLALTATPGSTVESVQAVIDGLDISRVEIRTENSLDIREYVHSKNTDVQTFQNSEEMVLCMDLMSRALQPLLDQLRSTNAYWGRDPMGLTAYGLTKARQQWLLSDSGRNAHFGVKAKMNAIFTVLASLAHGIDLLKYHGITPFYRHLAHFQSNTDGQKGGKYQRQIVQDDNFKKLMSHLQPWVKNPEFIGHPKLEYLKQVVLNHFMDSGEGSGAGENQDQSATRVMIFVHFRDSAEEVTRVLKRYEPMIRPHVFVGQSSAKGSEGMGQKTQLDIVQKFKKGTYNTIVATSIGEEGLDIGEVDLIVCYDSSASPIRMLQRMGRTGRKRSGNITLLLMQGKEEESYIKAKDNYEKMQQMIASGTRFTFHDDMSPRILPPGVRPVADKRAIEIPEENAAGDLPEPKRRGRAPKRPPKKFHMPDNVETGFTTASSLAGATKRKTQSKRKTRTPTPEPVELPALEEVLLTPAQQNELESLYSNAGPSEELLVCYPRSDAFPRLQLAPRPTKTVKHGSLTRRMVKTLQKMDQVSSDCEHRYKEVLARESASRTEASAMSPRSNGRKAKPSATAKTIPPKEKDPNQDPVEVRRTPPRKHSMPTTTPAFEPFYCSQRTQDEDTEDDFDPLDVDTLLNSSVDKRPQKRGLFVLDNSDG</sequence>
<evidence type="ECO:0000256" key="6">
    <source>
        <dbReference type="ARBA" id="ARBA00022763"/>
    </source>
</evidence>
<dbReference type="Gene3D" id="1.20.1320.20">
    <property type="entry name" value="hef helicase domain"/>
    <property type="match status" value="1"/>
</dbReference>
<feature type="compositionally biased region" description="Basic residues" evidence="15">
    <location>
        <begin position="910"/>
        <end position="921"/>
    </location>
</feature>
<dbReference type="FunFam" id="3.40.50.300:FF:000861">
    <property type="entry name" value="Fanconi anemia, complementation group M"/>
    <property type="match status" value="1"/>
</dbReference>
<organism evidence="18 19">
    <name type="scientific">Aspergillus ibericus CBS 121593</name>
    <dbReference type="NCBI Taxonomy" id="1448316"/>
    <lineage>
        <taxon>Eukaryota</taxon>
        <taxon>Fungi</taxon>
        <taxon>Dikarya</taxon>
        <taxon>Ascomycota</taxon>
        <taxon>Pezizomycotina</taxon>
        <taxon>Eurotiomycetes</taxon>
        <taxon>Eurotiomycetidae</taxon>
        <taxon>Eurotiales</taxon>
        <taxon>Aspergillaceae</taxon>
        <taxon>Aspergillus</taxon>
        <taxon>Aspergillus subgen. Circumdati</taxon>
    </lineage>
</organism>
<feature type="compositionally biased region" description="Acidic residues" evidence="15">
    <location>
        <begin position="230"/>
        <end position="240"/>
    </location>
</feature>
<dbReference type="PANTHER" id="PTHR14025:SF20">
    <property type="entry name" value="FANCONI ANEMIA GROUP M PROTEIN"/>
    <property type="match status" value="1"/>
</dbReference>
<feature type="region of interest" description="Disordered" evidence="15">
    <location>
        <begin position="1014"/>
        <end position="1097"/>
    </location>
</feature>
<evidence type="ECO:0000256" key="2">
    <source>
        <dbReference type="ARBA" id="ARBA00004123"/>
    </source>
</evidence>
<evidence type="ECO:0000256" key="14">
    <source>
        <dbReference type="RuleBase" id="RU367027"/>
    </source>
</evidence>
<keyword evidence="7" id="KW-0378">Hydrolase</keyword>
<evidence type="ECO:0000256" key="3">
    <source>
        <dbReference type="ARBA" id="ARBA00009889"/>
    </source>
</evidence>
<feature type="region of interest" description="Disordered" evidence="15">
    <location>
        <begin position="865"/>
        <end position="926"/>
    </location>
</feature>
<keyword evidence="8 18" id="KW-0347">Helicase</keyword>
<keyword evidence="19" id="KW-1185">Reference proteome</keyword>
<evidence type="ECO:0000256" key="4">
    <source>
        <dbReference type="ARBA" id="ARBA00011390"/>
    </source>
</evidence>
<feature type="compositionally biased region" description="Polar residues" evidence="15">
    <location>
        <begin position="65"/>
        <end position="74"/>
    </location>
</feature>
<evidence type="ECO:0000256" key="13">
    <source>
        <dbReference type="ARBA" id="ARBA00047995"/>
    </source>
</evidence>
<proteinExistence type="inferred from homology"/>
<dbReference type="InterPro" id="IPR027417">
    <property type="entry name" value="P-loop_NTPase"/>
</dbReference>
<dbReference type="GO" id="GO:0005524">
    <property type="term" value="F:ATP binding"/>
    <property type="evidence" value="ECO:0007669"/>
    <property type="project" value="UniProtKB-UniRule"/>
</dbReference>
<feature type="compositionally biased region" description="Polar residues" evidence="15">
    <location>
        <begin position="251"/>
        <end position="266"/>
    </location>
</feature>
<dbReference type="GO" id="GO:0036297">
    <property type="term" value="P:interstrand cross-link repair"/>
    <property type="evidence" value="ECO:0007669"/>
    <property type="project" value="UniProtKB-ARBA"/>
</dbReference>
<dbReference type="CDD" id="cd12091">
    <property type="entry name" value="FANCM_ID"/>
    <property type="match status" value="1"/>
</dbReference>
<dbReference type="GO" id="GO:0045003">
    <property type="term" value="P:double-strand break repair via synthesis-dependent strand annealing"/>
    <property type="evidence" value="ECO:0007669"/>
    <property type="project" value="TreeGrafter"/>
</dbReference>
<dbReference type="PROSITE" id="PS51192">
    <property type="entry name" value="HELICASE_ATP_BIND_1"/>
    <property type="match status" value="1"/>
</dbReference>
<dbReference type="Gene3D" id="6.10.140.100">
    <property type="match status" value="1"/>
</dbReference>
<feature type="region of interest" description="Disordered" evidence="15">
    <location>
        <begin position="278"/>
        <end position="307"/>
    </location>
</feature>
<protein>
    <recommendedName>
        <fullName evidence="14">ATP-dependent DNA helicase</fullName>
        <ecNumber evidence="14">3.6.4.12</ecNumber>
    </recommendedName>
</protein>
<dbReference type="PANTHER" id="PTHR14025">
    <property type="entry name" value="FANCONI ANEMIA GROUP M FANCM FAMILY MEMBER"/>
    <property type="match status" value="1"/>
</dbReference>
<evidence type="ECO:0000256" key="7">
    <source>
        <dbReference type="ARBA" id="ARBA00022801"/>
    </source>
</evidence>
<dbReference type="SMART" id="SM00490">
    <property type="entry name" value="HELICc"/>
    <property type="match status" value="1"/>
</dbReference>
<dbReference type="InterPro" id="IPR006935">
    <property type="entry name" value="Helicase/UvrB_N"/>
</dbReference>
<dbReference type="SUPFAM" id="SSF52540">
    <property type="entry name" value="P-loop containing nucleoside triphosphate hydrolases"/>
    <property type="match status" value="1"/>
</dbReference>
<gene>
    <name evidence="18" type="ORF">BO80DRAFT_423782</name>
</gene>
<feature type="compositionally biased region" description="Pro residues" evidence="15">
    <location>
        <begin position="202"/>
        <end position="213"/>
    </location>
</feature>
<keyword evidence="5" id="KW-0547">Nucleotide-binding</keyword>
<keyword evidence="11" id="KW-0234">DNA repair</keyword>
<evidence type="ECO:0000313" key="18">
    <source>
        <dbReference type="EMBL" id="RAL02361.1"/>
    </source>
</evidence>
<evidence type="ECO:0000256" key="5">
    <source>
        <dbReference type="ARBA" id="ARBA00022741"/>
    </source>
</evidence>
<name>A0A395H398_9EURO</name>
<dbReference type="STRING" id="1448316.A0A395H398"/>
<evidence type="ECO:0000256" key="15">
    <source>
        <dbReference type="SAM" id="MobiDB-lite"/>
    </source>
</evidence>
<feature type="compositionally biased region" description="Acidic residues" evidence="15">
    <location>
        <begin position="1087"/>
        <end position="1097"/>
    </location>
</feature>
<dbReference type="CDD" id="cd18801">
    <property type="entry name" value="SF2_C_FANCM_Hef"/>
    <property type="match status" value="1"/>
</dbReference>
<dbReference type="GeneID" id="37223995"/>
<reference evidence="18 19" key="1">
    <citation type="submission" date="2018-02" db="EMBL/GenBank/DDBJ databases">
        <title>The genomes of Aspergillus section Nigri reveals drivers in fungal speciation.</title>
        <authorList>
            <consortium name="DOE Joint Genome Institute"/>
            <person name="Vesth T.C."/>
            <person name="Nybo J."/>
            <person name="Theobald S."/>
            <person name="Brandl J."/>
            <person name="Frisvad J.C."/>
            <person name="Nielsen K.F."/>
            <person name="Lyhne E.K."/>
            <person name="Kogle M.E."/>
            <person name="Kuo A."/>
            <person name="Riley R."/>
            <person name="Clum A."/>
            <person name="Nolan M."/>
            <person name="Lipzen A."/>
            <person name="Salamov A."/>
            <person name="Henrissat B."/>
            <person name="Wiebenga A."/>
            <person name="De vries R.P."/>
            <person name="Grigoriev I.V."/>
            <person name="Mortensen U.H."/>
            <person name="Andersen M.R."/>
            <person name="Baker S.E."/>
        </authorList>
    </citation>
    <scope>NUCLEOTIDE SEQUENCE [LARGE SCALE GENOMIC DNA]</scope>
    <source>
        <strain evidence="18 19">CBS 121593</strain>
    </source>
</reference>
<feature type="compositionally biased region" description="Basic residues" evidence="15">
    <location>
        <begin position="878"/>
        <end position="890"/>
    </location>
</feature>
<comment type="similarity">
    <text evidence="3 14">Belongs to the DEAD box helicase family. DEAH subfamily. FANCM sub-subfamily.</text>
</comment>
<accession>A0A395H398</accession>
<comment type="subcellular location">
    <subcellularLocation>
        <location evidence="2 14">Nucleus</location>
    </subcellularLocation>
</comment>
<keyword evidence="9" id="KW-0067">ATP-binding</keyword>
<dbReference type="Proteomes" id="UP000249402">
    <property type="component" value="Unassembled WGS sequence"/>
</dbReference>
<keyword evidence="6" id="KW-0227">DNA damage</keyword>
<evidence type="ECO:0000259" key="17">
    <source>
        <dbReference type="PROSITE" id="PS51194"/>
    </source>
</evidence>
<feature type="region of interest" description="Disordered" evidence="15">
    <location>
        <begin position="1"/>
        <end position="266"/>
    </location>
</feature>
<feature type="compositionally biased region" description="Acidic residues" evidence="15">
    <location>
        <begin position="172"/>
        <end position="181"/>
    </location>
</feature>
<dbReference type="CDD" id="cd18033">
    <property type="entry name" value="DEXDc_FANCM"/>
    <property type="match status" value="1"/>
</dbReference>
<feature type="compositionally biased region" description="Polar residues" evidence="15">
    <location>
        <begin position="116"/>
        <end position="129"/>
    </location>
</feature>
<feature type="compositionally biased region" description="Polar residues" evidence="15">
    <location>
        <begin position="219"/>
        <end position="228"/>
    </location>
</feature>
<dbReference type="InterPro" id="IPR044749">
    <property type="entry name" value="FANCM_DEXDc"/>
</dbReference>
<feature type="domain" description="Helicase C-terminal" evidence="17">
    <location>
        <begin position="670"/>
        <end position="844"/>
    </location>
</feature>
<dbReference type="PROSITE" id="PS51194">
    <property type="entry name" value="HELICASE_CTER"/>
    <property type="match status" value="1"/>
</dbReference>
<evidence type="ECO:0000256" key="1">
    <source>
        <dbReference type="ARBA" id="ARBA00003813"/>
    </source>
</evidence>
<dbReference type="SMART" id="SM00487">
    <property type="entry name" value="DEXDc"/>
    <property type="match status" value="1"/>
</dbReference>
<evidence type="ECO:0000259" key="16">
    <source>
        <dbReference type="PROSITE" id="PS51192"/>
    </source>
</evidence>
<evidence type="ECO:0000256" key="8">
    <source>
        <dbReference type="ARBA" id="ARBA00022806"/>
    </source>
</evidence>
<dbReference type="Pfam" id="PF04851">
    <property type="entry name" value="ResIII"/>
    <property type="match status" value="1"/>
</dbReference>
<feature type="domain" description="Helicase ATP-binding" evidence="16">
    <location>
        <begin position="332"/>
        <end position="500"/>
    </location>
</feature>
<keyword evidence="10" id="KW-0238">DNA-binding</keyword>
<dbReference type="OrthoDB" id="164902at2759"/>
<dbReference type="InterPro" id="IPR039686">
    <property type="entry name" value="FANCM/Mph1-like_ID"/>
</dbReference>
<evidence type="ECO:0000256" key="9">
    <source>
        <dbReference type="ARBA" id="ARBA00022840"/>
    </source>
</evidence>
<dbReference type="AlphaFoldDB" id="A0A395H398"/>
<dbReference type="GO" id="GO:0000400">
    <property type="term" value="F:four-way junction DNA binding"/>
    <property type="evidence" value="ECO:0007669"/>
    <property type="project" value="TreeGrafter"/>
</dbReference>
<feature type="compositionally biased region" description="Polar residues" evidence="15">
    <location>
        <begin position="898"/>
        <end position="907"/>
    </location>
</feature>
<feature type="compositionally biased region" description="Basic and acidic residues" evidence="15">
    <location>
        <begin position="1045"/>
        <end position="1060"/>
    </location>
</feature>
<dbReference type="Pfam" id="PF00271">
    <property type="entry name" value="Helicase_C"/>
    <property type="match status" value="1"/>
</dbReference>
<evidence type="ECO:0000256" key="10">
    <source>
        <dbReference type="ARBA" id="ARBA00023125"/>
    </source>
</evidence>
<dbReference type="Gene3D" id="3.40.50.300">
    <property type="entry name" value="P-loop containing nucleotide triphosphate hydrolases"/>
    <property type="match status" value="2"/>
</dbReference>
<dbReference type="GO" id="GO:0009378">
    <property type="term" value="F:four-way junction helicase activity"/>
    <property type="evidence" value="ECO:0007669"/>
    <property type="project" value="TreeGrafter"/>
</dbReference>
<dbReference type="InterPro" id="IPR014001">
    <property type="entry name" value="Helicase_ATP-bd"/>
</dbReference>
<dbReference type="EMBL" id="KZ824431">
    <property type="protein sequence ID" value="RAL02361.1"/>
    <property type="molecule type" value="Genomic_DNA"/>
</dbReference>